<sequence>MTEKNKIQCTNCKCWRDSTYYIGKKQGTTVKCCMKCREKDARQKQKPEIIEKRNARQNEKKYYIEFRRKKRTENEEEFLKNNAVSAKNWRNNNLEHLSKYRTKNFNIRLSSIKQQAAKKGYTWDELLTNKVCETFMTSPCFYCNFLSEETLNGIDRMDSAVHYKLSNCVSCCKVCNFMKTSLDVNTFIKKCKHISKYYNDNGEYYPELFQNYKGTNYNSYKYRANKRILLFELTLEEFTNIRNNPCLYCGKENKEKTHQNGIDRKNNTVGYTIENSVACCGGCNYMKGELNNIEFIEQCKKIANYKNNCGAIEDIIEKLESL</sequence>
<dbReference type="EMBL" id="MN740975">
    <property type="protein sequence ID" value="QHU20884.1"/>
    <property type="molecule type" value="Genomic_DNA"/>
</dbReference>
<protein>
    <recommendedName>
        <fullName evidence="2">HNH endonuclease</fullName>
    </recommendedName>
</protein>
<evidence type="ECO:0008006" key="2">
    <source>
        <dbReference type="Google" id="ProtNLM"/>
    </source>
</evidence>
<name>A0A6C0KWM1_9ZZZZ</name>
<evidence type="ECO:0000313" key="1">
    <source>
        <dbReference type="EMBL" id="QHU20884.1"/>
    </source>
</evidence>
<accession>A0A6C0KWM1</accession>
<dbReference type="Gene3D" id="3.30.40.220">
    <property type="match status" value="2"/>
</dbReference>
<organism evidence="1">
    <name type="scientific">viral metagenome</name>
    <dbReference type="NCBI Taxonomy" id="1070528"/>
    <lineage>
        <taxon>unclassified sequences</taxon>
        <taxon>metagenomes</taxon>
        <taxon>organismal metagenomes</taxon>
    </lineage>
</organism>
<proteinExistence type="predicted"/>
<reference evidence="1" key="1">
    <citation type="journal article" date="2020" name="Nature">
        <title>Giant virus diversity and host interactions through global metagenomics.</title>
        <authorList>
            <person name="Schulz F."/>
            <person name="Roux S."/>
            <person name="Paez-Espino D."/>
            <person name="Jungbluth S."/>
            <person name="Walsh D.A."/>
            <person name="Denef V.J."/>
            <person name="McMahon K.D."/>
            <person name="Konstantinidis K.T."/>
            <person name="Eloe-Fadrosh E.A."/>
            <person name="Kyrpides N.C."/>
            <person name="Woyke T."/>
        </authorList>
    </citation>
    <scope>NUCLEOTIDE SEQUENCE</scope>
    <source>
        <strain evidence="1">GVMAG-S-3300013094-100</strain>
    </source>
</reference>
<dbReference type="AlphaFoldDB" id="A0A6C0KWM1"/>